<evidence type="ECO:0000256" key="4">
    <source>
        <dbReference type="ARBA" id="ARBA00022737"/>
    </source>
</evidence>
<dbReference type="InterPro" id="IPR004273">
    <property type="entry name" value="Dynein_heavy_D6_P-loop"/>
</dbReference>
<keyword evidence="2" id="KW-0963">Cytoplasm</keyword>
<feature type="domain" description="Dynein heavy chain ATP-binding dynein motor region" evidence="17">
    <location>
        <begin position="266"/>
        <end position="485"/>
    </location>
</feature>
<keyword evidence="7" id="KW-0243">Dynein</keyword>
<dbReference type="GO" id="GO:0008569">
    <property type="term" value="F:minus-end-directed microtubule motor activity"/>
    <property type="evidence" value="ECO:0007669"/>
    <property type="project" value="InterPro"/>
</dbReference>
<dbReference type="InterPro" id="IPR042219">
    <property type="entry name" value="AAA_lid_11_sf"/>
</dbReference>
<keyword evidence="10" id="KW-0505">Motor protein</keyword>
<evidence type="ECO:0000256" key="7">
    <source>
        <dbReference type="ARBA" id="ARBA00023017"/>
    </source>
</evidence>
<keyword evidence="6" id="KW-0067">ATP-binding</keyword>
<dbReference type="InterPro" id="IPR035706">
    <property type="entry name" value="AAA_9"/>
</dbReference>
<feature type="region of interest" description="Disordered" evidence="14">
    <location>
        <begin position="551"/>
        <end position="581"/>
    </location>
</feature>
<feature type="compositionally biased region" description="Acidic residues" evidence="14">
    <location>
        <begin position="559"/>
        <end position="576"/>
    </location>
</feature>
<feature type="domain" description="Dynein heavy chain coiled coil stalk" evidence="16">
    <location>
        <begin position="4"/>
        <end position="238"/>
    </location>
</feature>
<evidence type="ECO:0000256" key="13">
    <source>
        <dbReference type="SAM" id="Coils"/>
    </source>
</evidence>
<dbReference type="Gene3D" id="1.20.920.20">
    <property type="match status" value="1"/>
</dbReference>
<keyword evidence="9" id="KW-0969">Cilium</keyword>
<dbReference type="FunFam" id="3.40.50.300:FF:000049">
    <property type="entry name" value="Dynein, axonemal, heavy chain 5"/>
    <property type="match status" value="1"/>
</dbReference>
<dbReference type="GO" id="GO:0045505">
    <property type="term" value="F:dynein intermediate chain binding"/>
    <property type="evidence" value="ECO:0007669"/>
    <property type="project" value="InterPro"/>
</dbReference>
<keyword evidence="3" id="KW-0493">Microtubule</keyword>
<evidence type="ECO:0000256" key="10">
    <source>
        <dbReference type="ARBA" id="ARBA00023175"/>
    </source>
</evidence>
<feature type="domain" description="Dynein heavy chain C-terminal" evidence="19">
    <location>
        <begin position="1054"/>
        <end position="1351"/>
    </location>
</feature>
<dbReference type="GO" id="GO:0030286">
    <property type="term" value="C:dynein complex"/>
    <property type="evidence" value="ECO:0007669"/>
    <property type="project" value="UniProtKB-KW"/>
</dbReference>
<evidence type="ECO:0000259" key="18">
    <source>
        <dbReference type="Pfam" id="PF18198"/>
    </source>
</evidence>
<dbReference type="Gene3D" id="1.10.8.720">
    <property type="entry name" value="Region D6 of dynein motor"/>
    <property type="match status" value="1"/>
</dbReference>
<dbReference type="InterPro" id="IPR024743">
    <property type="entry name" value="Dynein_HC_stalk"/>
</dbReference>
<dbReference type="InterPro" id="IPR041658">
    <property type="entry name" value="AAA_lid_11"/>
</dbReference>
<evidence type="ECO:0000259" key="15">
    <source>
        <dbReference type="Pfam" id="PF03028"/>
    </source>
</evidence>
<dbReference type="InterPro" id="IPR026983">
    <property type="entry name" value="DHC"/>
</dbReference>
<reference evidence="20" key="1">
    <citation type="submission" date="2021-01" db="EMBL/GenBank/DDBJ databases">
        <authorList>
            <person name="Corre E."/>
            <person name="Pelletier E."/>
            <person name="Niang G."/>
            <person name="Scheremetjew M."/>
            <person name="Finn R."/>
            <person name="Kale V."/>
            <person name="Holt S."/>
            <person name="Cochrane G."/>
            <person name="Meng A."/>
            <person name="Brown T."/>
            <person name="Cohen L."/>
        </authorList>
    </citation>
    <scope>NUCLEOTIDE SEQUENCE</scope>
    <source>
        <strain evidence="20">NY070348D</strain>
    </source>
</reference>
<evidence type="ECO:0000259" key="16">
    <source>
        <dbReference type="Pfam" id="PF12777"/>
    </source>
</evidence>
<keyword evidence="12" id="KW-0966">Cell projection</keyword>
<keyword evidence="5" id="KW-0547">Nucleotide-binding</keyword>
<feature type="domain" description="Dynein heavy chain AAA lid" evidence="18">
    <location>
        <begin position="906"/>
        <end position="1046"/>
    </location>
</feature>
<dbReference type="PANTHER" id="PTHR22878:SF68">
    <property type="entry name" value="DYNEIN HEAVY CHAIN 6, AXONEMAL-LIKE"/>
    <property type="match status" value="1"/>
</dbReference>
<organism evidence="20">
    <name type="scientific">Mucochytrium quahogii</name>
    <dbReference type="NCBI Taxonomy" id="96639"/>
    <lineage>
        <taxon>Eukaryota</taxon>
        <taxon>Sar</taxon>
        <taxon>Stramenopiles</taxon>
        <taxon>Bigyra</taxon>
        <taxon>Labyrinthulomycetes</taxon>
        <taxon>Thraustochytrida</taxon>
        <taxon>Thraustochytriidae</taxon>
        <taxon>Mucochytrium</taxon>
    </lineage>
</organism>
<dbReference type="Gene3D" id="3.10.490.20">
    <property type="match status" value="1"/>
</dbReference>
<evidence type="ECO:0000256" key="9">
    <source>
        <dbReference type="ARBA" id="ARBA00023069"/>
    </source>
</evidence>
<evidence type="ECO:0000256" key="8">
    <source>
        <dbReference type="ARBA" id="ARBA00023054"/>
    </source>
</evidence>
<dbReference type="FunFam" id="3.10.490.20:FF:000008">
    <property type="entry name" value="dynein heavy chain 2, axonemal"/>
    <property type="match status" value="1"/>
</dbReference>
<evidence type="ECO:0000256" key="6">
    <source>
        <dbReference type="ARBA" id="ARBA00022840"/>
    </source>
</evidence>
<name>A0A7S2RVL0_9STRA</name>
<dbReference type="Pfam" id="PF12777">
    <property type="entry name" value="MT"/>
    <property type="match status" value="1"/>
</dbReference>
<evidence type="ECO:0000259" key="19">
    <source>
        <dbReference type="Pfam" id="PF18199"/>
    </source>
</evidence>
<evidence type="ECO:0000256" key="11">
    <source>
        <dbReference type="ARBA" id="ARBA00023212"/>
    </source>
</evidence>
<dbReference type="PANTHER" id="PTHR22878">
    <property type="entry name" value="DYNEIN HEAVY CHAIN 6, AXONEMAL-LIKE-RELATED"/>
    <property type="match status" value="1"/>
</dbReference>
<accession>A0A7S2RVL0</accession>
<evidence type="ECO:0000256" key="3">
    <source>
        <dbReference type="ARBA" id="ARBA00022701"/>
    </source>
</evidence>
<keyword evidence="8 13" id="KW-0175">Coiled coil</keyword>
<feature type="coiled-coil region" evidence="13">
    <location>
        <begin position="122"/>
        <end position="191"/>
    </location>
</feature>
<keyword evidence="11" id="KW-0206">Cytoskeleton</keyword>
<evidence type="ECO:0000256" key="14">
    <source>
        <dbReference type="SAM" id="MobiDB-lite"/>
    </source>
</evidence>
<sequence>MAEVDKLDKGSISEVKAYASPPPAVEMVLNAVMLLFTLKPDWATAKKKISEPNFLAQIKGFNKDNVAAKVLSKLKAYTSRADFTPESVRTKSSAAAALCTWVLAIEIYSNVAREVAPKRAKLKAAMDKLATAQSQLQAAESELAVVIAKVEELNVQYTTSVDQKNALRQEAEDLENKLDRADKLVSGLAGERVRWEASIGTFDKLMHDLVGDALVAASFLSYAGPFDTSYREDLVRKWLSFAQENLVPYSEGFNFANFLAKPTDVRNWNLAGLPSDSFSTENGVITTRGRRWPLMIDPQGQANKWIRNANKDVVVCTLKMPDFLRRLETALQLGQPYLLQDVEEELDPAIEPVLTKSIIKVGNRKVIRLGEKEIDYADEFKFYITTKLGNPHYTPEVSTKVTLVNFAVKLQGLEAQLLGEVVRQEEPKLERQKAELVVKVAEGKNSLVELENSILKSLAEATGSLLDDEELVETLAISKKTAEEVTHQLQVAEQTEIQIDATRQGYRPVSIRASILYFVLNDLSRVDPMYQFSLAAYNELFNSSITKSRKRTGNTIAEADNDDGGDDDHSDGEMDDVGPGNADLERRIKEINDYHTYAVYAYACRGLFERHKLLLSLQICLKTMQHENKIPKEELDFLLRGGNVVDRSDQRPNPAKDMLDAVQWDNITELDKLGVFNGIASSFEQSRREWGKWILSSSPETESLPGEWDNKLSELQRMLIVRSLRMDRCMNASANFVANNIGAEFVEPPPFDLQAVFESSTPAMPLIFVLSPGVDPTKQVYALAEQVGRKVGDCSLGQGQAPIATKLINDALHDGNWVFLANCHLAASWLPKLEKIIEDYCEAKAFHKNYRLWLSSSPTPKFPLAILQRGLKMTTEPPKGLKANLIRLYNLIPEEEFERCEQASKYKKLLFCLAWFHALLLERRKFKSLGWNIPYDFNDADYLICENILAMYLDEYPDKTPWDAIRYLIAQANYGGRITDDWDRRLCNSYVNQLFCDEAISTDNFRMSELDTYYIPDDGELKSYKDYINTMPLEDHPACFGQHSNADISSMMTNSKDVLDTVLSLQPRVVSVGGQSDDDVVLLIAQDLAKKVPGAFDAYEAKQTMSLRSDPAPLKSVLLQEIDRYNVLLIAIASSLKGLESGIQGFTLITAELEDVFNALLAGRVPSAWGTCYPSTKGLGSWMRDLDQRVAFLTTWLTGGLPKAFWLSGFTYPTGCLTAILQTTARKNGVPIDSLSWEFPVLLTDPSAISQGPKEGVYMYGMSLEGARWDTSENCLTDANPMELVAHMPIVHFKPVESKKKPTKGVYVCPLYLYPIRTGTRERPSFVVSVSLDSGAVDGDFWVKRGTALLLATSE</sequence>
<evidence type="ECO:0000313" key="20">
    <source>
        <dbReference type="EMBL" id="CAD9681693.1"/>
    </source>
</evidence>
<dbReference type="InterPro" id="IPR027417">
    <property type="entry name" value="P-loop_NTPase"/>
</dbReference>
<dbReference type="Gene3D" id="6.10.140.1060">
    <property type="match status" value="1"/>
</dbReference>
<dbReference type="GO" id="GO:0005874">
    <property type="term" value="C:microtubule"/>
    <property type="evidence" value="ECO:0007669"/>
    <property type="project" value="UniProtKB-KW"/>
</dbReference>
<dbReference type="GO" id="GO:0005524">
    <property type="term" value="F:ATP binding"/>
    <property type="evidence" value="ECO:0007669"/>
    <property type="project" value="UniProtKB-KW"/>
</dbReference>
<evidence type="ECO:0000259" key="17">
    <source>
        <dbReference type="Pfam" id="PF12781"/>
    </source>
</evidence>
<dbReference type="GO" id="GO:0051959">
    <property type="term" value="F:dynein light intermediate chain binding"/>
    <property type="evidence" value="ECO:0007669"/>
    <property type="project" value="InterPro"/>
</dbReference>
<evidence type="ECO:0000256" key="1">
    <source>
        <dbReference type="ARBA" id="ARBA00004430"/>
    </source>
</evidence>
<evidence type="ECO:0000256" key="2">
    <source>
        <dbReference type="ARBA" id="ARBA00022490"/>
    </source>
</evidence>
<protein>
    <recommendedName>
        <fullName evidence="21">Dynein heavy chain</fullName>
    </recommendedName>
</protein>
<dbReference type="GO" id="GO:0005930">
    <property type="term" value="C:axoneme"/>
    <property type="evidence" value="ECO:0007669"/>
    <property type="project" value="UniProtKB-SubCell"/>
</dbReference>
<dbReference type="Pfam" id="PF03028">
    <property type="entry name" value="Dynein_heavy"/>
    <property type="match status" value="1"/>
</dbReference>
<dbReference type="EMBL" id="HBHK01011761">
    <property type="protein sequence ID" value="CAD9681693.1"/>
    <property type="molecule type" value="Transcribed_RNA"/>
</dbReference>
<dbReference type="Gene3D" id="1.20.1270.280">
    <property type="match status" value="1"/>
</dbReference>
<dbReference type="Gene3D" id="3.40.50.300">
    <property type="entry name" value="P-loop containing nucleotide triphosphate hydrolases"/>
    <property type="match status" value="2"/>
</dbReference>
<evidence type="ECO:0000256" key="5">
    <source>
        <dbReference type="ARBA" id="ARBA00022741"/>
    </source>
</evidence>
<dbReference type="GO" id="GO:0007018">
    <property type="term" value="P:microtubule-based movement"/>
    <property type="evidence" value="ECO:0007669"/>
    <property type="project" value="InterPro"/>
</dbReference>
<evidence type="ECO:0000256" key="12">
    <source>
        <dbReference type="ARBA" id="ARBA00023273"/>
    </source>
</evidence>
<dbReference type="InterPro" id="IPR041228">
    <property type="entry name" value="Dynein_C"/>
</dbReference>
<dbReference type="Pfam" id="PF12781">
    <property type="entry name" value="AAA_9"/>
    <property type="match status" value="1"/>
</dbReference>
<dbReference type="Gene3D" id="1.10.8.1220">
    <property type="match status" value="1"/>
</dbReference>
<dbReference type="Pfam" id="PF18198">
    <property type="entry name" value="AAA_lid_11"/>
    <property type="match status" value="1"/>
</dbReference>
<proteinExistence type="predicted"/>
<dbReference type="FunFam" id="3.40.50.300:FF:000153">
    <property type="entry name" value="Dynein axonemal heavy chain 1"/>
    <property type="match status" value="1"/>
</dbReference>
<evidence type="ECO:0008006" key="21">
    <source>
        <dbReference type="Google" id="ProtNLM"/>
    </source>
</evidence>
<gene>
    <name evidence="20" type="ORF">QSP1433_LOCUS7392</name>
</gene>
<dbReference type="InterPro" id="IPR043160">
    <property type="entry name" value="Dynein_C_barrel"/>
</dbReference>
<feature type="domain" description="Dynein heavy chain region D6 P-loop" evidence="15">
    <location>
        <begin position="762"/>
        <end position="874"/>
    </location>
</feature>
<comment type="subcellular location">
    <subcellularLocation>
        <location evidence="1">Cytoplasm</location>
        <location evidence="1">Cytoskeleton</location>
        <location evidence="1">Cilium axoneme</location>
    </subcellularLocation>
</comment>
<keyword evidence="4" id="KW-0677">Repeat</keyword>
<dbReference type="Pfam" id="PF18199">
    <property type="entry name" value="Dynein_C"/>
    <property type="match status" value="1"/>
</dbReference>